<dbReference type="Pfam" id="PF11228">
    <property type="entry name" value="DUF3027"/>
    <property type="match status" value="1"/>
</dbReference>
<dbReference type="EMBL" id="JABCUI010000001">
    <property type="protein sequence ID" value="NMW86431.1"/>
    <property type="molecule type" value="Genomic_DNA"/>
</dbReference>
<dbReference type="AlphaFoldDB" id="A0A2X2YKJ2"/>
<evidence type="ECO:0000313" key="4">
    <source>
        <dbReference type="Proteomes" id="UP000553981"/>
    </source>
</evidence>
<dbReference type="RefSeq" id="WP_013188792.1">
    <property type="nucleotide sequence ID" value="NZ_CAMYEK010000019.1"/>
</dbReference>
<protein>
    <submittedName>
        <fullName evidence="1">DUF3027 domain-containing protein</fullName>
    </submittedName>
    <submittedName>
        <fullName evidence="2">Protein of uncharacterized function (DUF3027)</fullName>
    </submittedName>
</protein>
<sequence>MAQKQTQATKPAETLELDSVLAKQSDLARNALKSITKDTEVGEHLRVEATGQRLVTHFFQCLKPGYKGWVWAVSLTRVPHGRIGTVCETDLLPAEGALLAPPWIPWSERLEPGDLGRKDRTPYNPDDPNLDQGYEATGQDADQLALWELGLGRKRVLNREGRNAAVKRWLRDVHSRTELDRHGNPPEDPCSTCGYLWKISGSLRLEFGLCTNAWSPDDGHVVAMDHTCGAHSETDADLTPSTLPVGRTFLDDKSLQELNPDEITLSGQTADA</sequence>
<evidence type="ECO:0000313" key="2">
    <source>
        <dbReference type="EMBL" id="SQB63423.1"/>
    </source>
</evidence>
<dbReference type="InterPro" id="IPR021391">
    <property type="entry name" value="DUF3027"/>
</dbReference>
<dbReference type="Proteomes" id="UP000250245">
    <property type="component" value="Unassembled WGS sequence"/>
</dbReference>
<name>A0A2X2YKJ2_9ACTO</name>
<evidence type="ECO:0000313" key="3">
    <source>
        <dbReference type="Proteomes" id="UP000250245"/>
    </source>
</evidence>
<reference evidence="2 3" key="1">
    <citation type="submission" date="2018-06" db="EMBL/GenBank/DDBJ databases">
        <authorList>
            <consortium name="Pathogen Informatics"/>
            <person name="Doyle S."/>
        </authorList>
    </citation>
    <scope>NUCLEOTIDE SEQUENCE [LARGE SCALE GENOMIC DNA]</scope>
    <source>
        <strain evidence="2 3">NCTC11820</strain>
    </source>
</reference>
<gene>
    <name evidence="1" type="ORF">HHJ67_01470</name>
    <name evidence="2" type="ORF">NCTC11820_00194</name>
</gene>
<accession>A0A2X2YKJ2</accession>
<reference evidence="1 4" key="2">
    <citation type="submission" date="2020-04" db="EMBL/GenBank/DDBJ databases">
        <title>Antimicrobial susceptibility and clonality of vaginal-derived multi-drug resistant Mobiluncus isolates in China.</title>
        <authorList>
            <person name="Zhang X."/>
        </authorList>
    </citation>
    <scope>NUCLEOTIDE SEQUENCE [LARGE SCALE GENOMIC DNA]</scope>
    <source>
        <strain evidence="1 4">19</strain>
    </source>
</reference>
<dbReference type="EMBL" id="UASJ01000001">
    <property type="protein sequence ID" value="SQB63423.1"/>
    <property type="molecule type" value="Genomic_DNA"/>
</dbReference>
<proteinExistence type="predicted"/>
<dbReference type="GeneID" id="55564655"/>
<dbReference type="OMA" id="PEWVPWS"/>
<dbReference type="Proteomes" id="UP000553981">
    <property type="component" value="Unassembled WGS sequence"/>
</dbReference>
<organism evidence="2 3">
    <name type="scientific">Mobiluncus curtisii</name>
    <dbReference type="NCBI Taxonomy" id="2051"/>
    <lineage>
        <taxon>Bacteria</taxon>
        <taxon>Bacillati</taxon>
        <taxon>Actinomycetota</taxon>
        <taxon>Actinomycetes</taxon>
        <taxon>Actinomycetales</taxon>
        <taxon>Actinomycetaceae</taxon>
        <taxon>Mobiluncus</taxon>
    </lineage>
</organism>
<evidence type="ECO:0000313" key="1">
    <source>
        <dbReference type="EMBL" id="NMW86431.1"/>
    </source>
</evidence>